<feature type="domain" description="RelA/SpoT" evidence="1">
    <location>
        <begin position="109"/>
        <end position="255"/>
    </location>
</feature>
<dbReference type="InterPro" id="IPR011990">
    <property type="entry name" value="TPR-like_helical_dom_sf"/>
</dbReference>
<accession>A0ABU9Z522</accession>
<dbReference type="RefSeq" id="WP_200672135.1">
    <property type="nucleotide sequence ID" value="NZ_JACWCW010000108.1"/>
</dbReference>
<comment type="caution">
    <text evidence="2">The sequence shown here is derived from an EMBL/GenBank/DDBJ whole genome shotgun (WGS) entry which is preliminary data.</text>
</comment>
<dbReference type="InterPro" id="IPR007685">
    <property type="entry name" value="RelA_SpoT"/>
</dbReference>
<proteinExistence type="predicted"/>
<organism evidence="2 3">
    <name type="scientific">Methylorubrum rhodesianum</name>
    <dbReference type="NCBI Taxonomy" id="29427"/>
    <lineage>
        <taxon>Bacteria</taxon>
        <taxon>Pseudomonadati</taxon>
        <taxon>Pseudomonadota</taxon>
        <taxon>Alphaproteobacteria</taxon>
        <taxon>Hyphomicrobiales</taxon>
        <taxon>Methylobacteriaceae</taxon>
        <taxon>Methylorubrum</taxon>
    </lineage>
</organism>
<evidence type="ECO:0000313" key="3">
    <source>
        <dbReference type="Proteomes" id="UP001404845"/>
    </source>
</evidence>
<gene>
    <name evidence="2" type="ORF">PUR21_01470</name>
</gene>
<dbReference type="Proteomes" id="UP001404845">
    <property type="component" value="Unassembled WGS sequence"/>
</dbReference>
<protein>
    <recommendedName>
        <fullName evidence="1">RelA/SpoT domain-containing protein</fullName>
    </recommendedName>
</protein>
<dbReference type="Gene3D" id="3.30.460.10">
    <property type="entry name" value="Beta Polymerase, domain 2"/>
    <property type="match status" value="1"/>
</dbReference>
<evidence type="ECO:0000313" key="2">
    <source>
        <dbReference type="EMBL" id="MEN3226353.1"/>
    </source>
</evidence>
<dbReference type="InterPro" id="IPR043519">
    <property type="entry name" value="NT_sf"/>
</dbReference>
<name>A0ABU9Z522_9HYPH</name>
<evidence type="ECO:0000259" key="1">
    <source>
        <dbReference type="Pfam" id="PF04607"/>
    </source>
</evidence>
<keyword evidence="3" id="KW-1185">Reference proteome</keyword>
<reference evidence="2 3" key="1">
    <citation type="journal article" date="2023" name="PLoS ONE">
        <title>Complete genome assembly of Hawai'i environmental nontuberculous mycobacteria reveals unexpected co-isolation with methylobacteria.</title>
        <authorList>
            <person name="Hendrix J."/>
            <person name="Epperson L.E."/>
            <person name="Tong E.I."/>
            <person name="Chan Y.L."/>
            <person name="Hasan N.A."/>
            <person name="Dawrs S.N."/>
            <person name="Norton G.J."/>
            <person name="Virdi R."/>
            <person name="Crooks J.L."/>
            <person name="Chan E.D."/>
            <person name="Honda J.R."/>
            <person name="Strong M."/>
        </authorList>
    </citation>
    <scope>NUCLEOTIDE SEQUENCE [LARGE SCALE GENOMIC DNA]</scope>
    <source>
        <strain evidence="2 3">NJH_HI01</strain>
    </source>
</reference>
<dbReference type="EMBL" id="JAQYXL010000001">
    <property type="protein sequence ID" value="MEN3226353.1"/>
    <property type="molecule type" value="Genomic_DNA"/>
</dbReference>
<dbReference type="SUPFAM" id="SSF81301">
    <property type="entry name" value="Nucleotidyltransferase"/>
    <property type="match status" value="1"/>
</dbReference>
<dbReference type="Pfam" id="PF04607">
    <property type="entry name" value="RelA_SpoT"/>
    <property type="match status" value="1"/>
</dbReference>
<dbReference type="Gene3D" id="1.25.40.10">
    <property type="entry name" value="Tetratricopeptide repeat domain"/>
    <property type="match status" value="1"/>
</dbReference>
<sequence>MPRLEGNDLILRCREVADVAKKAADEDLCRTLRAVGADVRSYAFKERMKSPKAIEKKVRRKRLEGAETRTAYERECARLASSGLSPEAAARERSAAKLRAAADKAEAYDPDHVTDVWGCRYVTLYQSEIPPTVEALLTRLESFNKASSGTVRMKECVIYTNRPAEDPLSIVNATLQIVKRSGLAASVIADSSLIREPENRKSAYSSVHFVFERDVLIEHAGKDEGEEIAAFEIQIRDIFEEGWGEVQHHLLYSGKDNFDQDENARVEDSELWQLHLNALKTFVDGCSQHASIIKRNLEMLRKPRIETIESEAHVKRTEDQEAVVRTLKAHGIGREAAKSVAKAYTLLLAAEAAQDSSVAVGHYGEAIAAFAGAIEAIGERLDLRVDGTGSYTVRYLLETEQAHCTFRKAETEFRGMARVPTEAAERQRQLYEDAHRLYGRVATANPSDAPAKLGLARAVQRLDRTPEGLARAEALLDDCIRLIGHSDILRNRLLPISSRIQKGVVLWQRADAVAADDADAARRFVEQAVDVTVEASDIWMSYGEDVRLTGYNRAGGHKAASNILYYVAQLVKRGWSSTSYDGEVLRKYIPVLEDLRIDPYREYFKTRDNLMQAYDALGERETARNLARETFNELRSEAERRAGVPLDIEGVALHLESGERGCYEAARSVLFPGETPGPAGAL</sequence>